<keyword evidence="1" id="KW-0812">Transmembrane</keyword>
<dbReference type="Gene3D" id="3.30.70.270">
    <property type="match status" value="1"/>
</dbReference>
<dbReference type="InterPro" id="IPR043128">
    <property type="entry name" value="Rev_trsase/Diguanyl_cyclase"/>
</dbReference>
<dbReference type="PROSITE" id="PS50887">
    <property type="entry name" value="GGDEF"/>
    <property type="match status" value="1"/>
</dbReference>
<feature type="transmembrane region" description="Helical" evidence="1">
    <location>
        <begin position="202"/>
        <end position="221"/>
    </location>
</feature>
<feature type="signal peptide" evidence="2">
    <location>
        <begin position="1"/>
        <end position="22"/>
    </location>
</feature>
<organism evidence="4 5">
    <name type="scientific">Lysobacter korlensis</name>
    <dbReference type="NCBI Taxonomy" id="553636"/>
    <lineage>
        <taxon>Bacteria</taxon>
        <taxon>Pseudomonadati</taxon>
        <taxon>Pseudomonadota</taxon>
        <taxon>Gammaproteobacteria</taxon>
        <taxon>Lysobacterales</taxon>
        <taxon>Lysobacteraceae</taxon>
        <taxon>Lysobacter</taxon>
    </lineage>
</organism>
<evidence type="ECO:0000313" key="4">
    <source>
        <dbReference type="EMBL" id="MFC0676408.1"/>
    </source>
</evidence>
<feature type="transmembrane region" description="Helical" evidence="1">
    <location>
        <begin position="271"/>
        <end position="288"/>
    </location>
</feature>
<feature type="transmembrane region" description="Helical" evidence="1">
    <location>
        <begin position="241"/>
        <end position="259"/>
    </location>
</feature>
<reference evidence="4 5" key="1">
    <citation type="submission" date="2024-09" db="EMBL/GenBank/DDBJ databases">
        <authorList>
            <person name="Sun Q."/>
            <person name="Mori K."/>
        </authorList>
    </citation>
    <scope>NUCLEOTIDE SEQUENCE [LARGE SCALE GENOMIC DNA]</scope>
    <source>
        <strain evidence="4 5">KCTC 23076</strain>
    </source>
</reference>
<dbReference type="Pfam" id="PF07695">
    <property type="entry name" value="7TMR-DISM_7TM"/>
    <property type="match status" value="1"/>
</dbReference>
<gene>
    <name evidence="4" type="ORF">ACFFGH_00905</name>
</gene>
<dbReference type="EMBL" id="JBHLTG010000001">
    <property type="protein sequence ID" value="MFC0676408.1"/>
    <property type="molecule type" value="Genomic_DNA"/>
</dbReference>
<accession>A0ABV6RKI9</accession>
<dbReference type="PANTHER" id="PTHR44757:SF2">
    <property type="entry name" value="BIOFILM ARCHITECTURE MAINTENANCE PROTEIN MBAA"/>
    <property type="match status" value="1"/>
</dbReference>
<dbReference type="Pfam" id="PF00990">
    <property type="entry name" value="GGDEF"/>
    <property type="match status" value="1"/>
</dbReference>
<dbReference type="RefSeq" id="WP_386664043.1">
    <property type="nucleotide sequence ID" value="NZ_JBHLTG010000001.1"/>
</dbReference>
<sequence length="565" mass="60482">MDRPKLALWLLLALLFTGPAGACRLQAELLYTAEAVDSPPVAVPVLHRSEATTRGEALRVRLPRRSTGHWLRLTCHGRIDAGAGWVFVVEGAEHLGELTFHPPGAAPRRVGPATRDAAPGQATALRRGWSLALPHGWPTASVAYLHVTGSSTEPMRVRLVEAAQLAREQRAGARLTVGAAAVLLAIALVTLAIYLRFRDLLYLSYAGYLVCIATYVVLLAGDAATTGVLEPFVVHGATGRWAVATLAVSLQLVFTRRILELDSIAPRASQLLRWLFWLHVALLATLLIGRTQVHGWYCTAGNVLLIISGPTVLGIAMLVWRRRATYAGYYLLGWTPLVASAALVAADQLGLVMAPWAETALPLIAVAESTVLAFALGRHAANRDRAIRHAQRSPDLDAVTGAHTAPALDRLLESWRQLGGLGARRYCLLMLDLDDLALIDDRHGPAVADVLLRQGFTRLRARLGPDDVVARIGRYRFAVVRACERNAAEALARQLTEAIAGAPFRVGRQSFVITASAGIATAVTGEPVAGLMQRAAQAAQRASALGGNTVSTVDHGQNLPVFAAV</sequence>
<feature type="transmembrane region" description="Helical" evidence="1">
    <location>
        <begin position="327"/>
        <end position="346"/>
    </location>
</feature>
<dbReference type="SMART" id="SM00267">
    <property type="entry name" value="GGDEF"/>
    <property type="match status" value="1"/>
</dbReference>
<dbReference type="NCBIfam" id="TIGR00254">
    <property type="entry name" value="GGDEF"/>
    <property type="match status" value="1"/>
</dbReference>
<protein>
    <submittedName>
        <fullName evidence="4">7TM diverse intracellular signaling domain-containing protein</fullName>
    </submittedName>
</protein>
<dbReference type="SUPFAM" id="SSF55073">
    <property type="entry name" value="Nucleotide cyclase"/>
    <property type="match status" value="1"/>
</dbReference>
<name>A0ABV6RKI9_9GAMM</name>
<feature type="transmembrane region" description="Helical" evidence="1">
    <location>
        <begin position="294"/>
        <end position="320"/>
    </location>
</feature>
<feature type="chain" id="PRO_5046476750" evidence="2">
    <location>
        <begin position="23"/>
        <end position="565"/>
    </location>
</feature>
<feature type="transmembrane region" description="Helical" evidence="1">
    <location>
        <begin position="175"/>
        <end position="195"/>
    </location>
</feature>
<evidence type="ECO:0000259" key="3">
    <source>
        <dbReference type="PROSITE" id="PS50887"/>
    </source>
</evidence>
<evidence type="ECO:0000313" key="5">
    <source>
        <dbReference type="Proteomes" id="UP001589896"/>
    </source>
</evidence>
<dbReference type="InterPro" id="IPR000160">
    <property type="entry name" value="GGDEF_dom"/>
</dbReference>
<keyword evidence="1" id="KW-0472">Membrane</keyword>
<keyword evidence="1" id="KW-1133">Transmembrane helix</keyword>
<proteinExistence type="predicted"/>
<comment type="caution">
    <text evidence="4">The sequence shown here is derived from an EMBL/GenBank/DDBJ whole genome shotgun (WGS) entry which is preliminary data.</text>
</comment>
<feature type="transmembrane region" description="Helical" evidence="1">
    <location>
        <begin position="352"/>
        <end position="376"/>
    </location>
</feature>
<evidence type="ECO:0000256" key="1">
    <source>
        <dbReference type="SAM" id="Phobius"/>
    </source>
</evidence>
<dbReference type="InterPro" id="IPR052155">
    <property type="entry name" value="Biofilm_reg_signaling"/>
</dbReference>
<keyword evidence="5" id="KW-1185">Reference proteome</keyword>
<evidence type="ECO:0000256" key="2">
    <source>
        <dbReference type="SAM" id="SignalP"/>
    </source>
</evidence>
<feature type="domain" description="GGDEF" evidence="3">
    <location>
        <begin position="424"/>
        <end position="555"/>
    </location>
</feature>
<dbReference type="InterPro" id="IPR029787">
    <property type="entry name" value="Nucleotide_cyclase"/>
</dbReference>
<keyword evidence="2" id="KW-0732">Signal</keyword>
<dbReference type="PANTHER" id="PTHR44757">
    <property type="entry name" value="DIGUANYLATE CYCLASE DGCP"/>
    <property type="match status" value="1"/>
</dbReference>
<dbReference type="InterPro" id="IPR011623">
    <property type="entry name" value="7TMR_DISM_rcpt_extracell_dom1"/>
</dbReference>
<dbReference type="Proteomes" id="UP001589896">
    <property type="component" value="Unassembled WGS sequence"/>
</dbReference>